<dbReference type="InterPro" id="IPR011049">
    <property type="entry name" value="Serralysin-like_metalloprot_C"/>
</dbReference>
<comment type="subcellular location">
    <subcellularLocation>
        <location evidence="1">Secreted</location>
    </subcellularLocation>
</comment>
<dbReference type="PROSITE" id="PS00330">
    <property type="entry name" value="HEMOLYSIN_CALCIUM"/>
    <property type="match status" value="2"/>
</dbReference>
<dbReference type="EMBL" id="BMYQ01000001">
    <property type="protein sequence ID" value="GGW21647.1"/>
    <property type="molecule type" value="Genomic_DNA"/>
</dbReference>
<dbReference type="GO" id="GO:0005576">
    <property type="term" value="C:extracellular region"/>
    <property type="evidence" value="ECO:0007669"/>
    <property type="project" value="UniProtKB-SubCell"/>
</dbReference>
<keyword evidence="2" id="KW-0964">Secreted</keyword>
<name>A0A918IKY2_9RHOB</name>
<gene>
    <name evidence="3" type="ORF">GCM10011452_03190</name>
</gene>
<sequence>MGVPEVAHLSLSRDFGRVFDSIWMLPFGFAPRVTATDNGDGRTATISIRLLQESSSFSMNTTCDLVGTGLRMTEAGRLEGRLTEITLRDQEGRAFHLTGLDVSAQSFLRVAQALSRGDGISNTTFVEWFWHQVEVLEGGNDDDVTTLNLFRMHELKSVNMGGGADFLHVDSSTVALTVDGGVGNDTLQMHDEGSYTLDWSGVTGTGPRQVGGMTVRGFETVSVISDEFHFIGSRGADVINTGAYQATLEGGLGNDTLSVTSGDATLYGGDGNDVLIIENDCGACYGGAGNDLVDLSLYMSGRVVDLAAQRMWAIGHEAQTDHPIMGIENVLGSHRADSITGDGVANRLYGNAGDDRIEGGLGNDNLGGGIGNDALFGGGGNDSITGGVGNDRLSGGFGSDLLQGNAGNDALNARHGHDTLQGGAGDDRLVATSGRASLTGGTGADTFEIHPVTADDDWGRADINDFSVAEGDRLVFAGIDGLSSRADVLAHSLFIGNGMLTVMTDSGATLTLQGLTAAEFDRAEIAFI</sequence>
<evidence type="ECO:0008006" key="5">
    <source>
        <dbReference type="Google" id="ProtNLM"/>
    </source>
</evidence>
<dbReference type="PANTHER" id="PTHR38340:SF1">
    <property type="entry name" value="S-LAYER PROTEIN"/>
    <property type="match status" value="1"/>
</dbReference>
<dbReference type="InterPro" id="IPR050557">
    <property type="entry name" value="RTX_toxin/Mannuronan_C5-epim"/>
</dbReference>
<reference evidence="3" key="2">
    <citation type="submission" date="2020-09" db="EMBL/GenBank/DDBJ databases">
        <authorList>
            <person name="Sun Q."/>
            <person name="Kim S."/>
        </authorList>
    </citation>
    <scope>NUCLEOTIDE SEQUENCE</scope>
    <source>
        <strain evidence="3">KCTC 23714</strain>
    </source>
</reference>
<comment type="caution">
    <text evidence="3">The sequence shown here is derived from an EMBL/GenBank/DDBJ whole genome shotgun (WGS) entry which is preliminary data.</text>
</comment>
<evidence type="ECO:0000313" key="3">
    <source>
        <dbReference type="EMBL" id="GGW21647.1"/>
    </source>
</evidence>
<dbReference type="InterPro" id="IPR001343">
    <property type="entry name" value="Hemolysn_Ca-bd"/>
</dbReference>
<dbReference type="PANTHER" id="PTHR38340">
    <property type="entry name" value="S-LAYER PROTEIN"/>
    <property type="match status" value="1"/>
</dbReference>
<keyword evidence="4" id="KW-1185">Reference proteome</keyword>
<dbReference type="GO" id="GO:0005509">
    <property type="term" value="F:calcium ion binding"/>
    <property type="evidence" value="ECO:0007669"/>
    <property type="project" value="InterPro"/>
</dbReference>
<dbReference type="Pfam" id="PF00353">
    <property type="entry name" value="HemolysinCabind"/>
    <property type="match status" value="4"/>
</dbReference>
<dbReference type="Gene3D" id="2.150.10.10">
    <property type="entry name" value="Serralysin-like metalloprotease, C-terminal"/>
    <property type="match status" value="3"/>
</dbReference>
<dbReference type="RefSeq" id="WP_189632048.1">
    <property type="nucleotide sequence ID" value="NZ_BMYQ01000001.1"/>
</dbReference>
<organism evidence="3 4">
    <name type="scientific">Gemmobacter lanyuensis</name>
    <dbReference type="NCBI Taxonomy" id="1054497"/>
    <lineage>
        <taxon>Bacteria</taxon>
        <taxon>Pseudomonadati</taxon>
        <taxon>Pseudomonadota</taxon>
        <taxon>Alphaproteobacteria</taxon>
        <taxon>Rhodobacterales</taxon>
        <taxon>Paracoccaceae</taxon>
        <taxon>Gemmobacter</taxon>
    </lineage>
</organism>
<dbReference type="SUPFAM" id="SSF51120">
    <property type="entry name" value="beta-Roll"/>
    <property type="match status" value="3"/>
</dbReference>
<dbReference type="Proteomes" id="UP000628984">
    <property type="component" value="Unassembled WGS sequence"/>
</dbReference>
<dbReference type="InterPro" id="IPR018511">
    <property type="entry name" value="Hemolysin-typ_Ca-bd_CS"/>
</dbReference>
<evidence type="ECO:0000313" key="4">
    <source>
        <dbReference type="Proteomes" id="UP000628984"/>
    </source>
</evidence>
<evidence type="ECO:0000256" key="1">
    <source>
        <dbReference type="ARBA" id="ARBA00004613"/>
    </source>
</evidence>
<protein>
    <recommendedName>
        <fullName evidence="5">Calcium-binding protein</fullName>
    </recommendedName>
</protein>
<dbReference type="AlphaFoldDB" id="A0A918IKY2"/>
<proteinExistence type="predicted"/>
<accession>A0A918IKY2</accession>
<evidence type="ECO:0000256" key="2">
    <source>
        <dbReference type="ARBA" id="ARBA00022525"/>
    </source>
</evidence>
<dbReference type="PRINTS" id="PR00313">
    <property type="entry name" value="CABNDNGRPT"/>
</dbReference>
<reference evidence="3" key="1">
    <citation type="journal article" date="2014" name="Int. J. Syst. Evol. Microbiol.">
        <title>Complete genome sequence of Corynebacterium casei LMG S-19264T (=DSM 44701T), isolated from a smear-ripened cheese.</title>
        <authorList>
            <consortium name="US DOE Joint Genome Institute (JGI-PGF)"/>
            <person name="Walter F."/>
            <person name="Albersmeier A."/>
            <person name="Kalinowski J."/>
            <person name="Ruckert C."/>
        </authorList>
    </citation>
    <scope>NUCLEOTIDE SEQUENCE</scope>
    <source>
        <strain evidence="3">KCTC 23714</strain>
    </source>
</reference>